<dbReference type="AlphaFoldDB" id="A0A9P8NYE4"/>
<keyword evidence="6" id="KW-0804">Transcription</keyword>
<reference evidence="8" key="2">
    <citation type="submission" date="2021-01" db="EMBL/GenBank/DDBJ databases">
        <authorList>
            <person name="Schikora-Tamarit M.A."/>
        </authorList>
    </citation>
    <scope>NUCLEOTIDE SEQUENCE</scope>
    <source>
        <strain evidence="8">CBS6075</strain>
    </source>
</reference>
<dbReference type="InterPro" id="IPR051089">
    <property type="entry name" value="prtT"/>
</dbReference>
<proteinExistence type="predicted"/>
<evidence type="ECO:0000256" key="3">
    <source>
        <dbReference type="ARBA" id="ARBA00022833"/>
    </source>
</evidence>
<reference evidence="8" key="1">
    <citation type="journal article" date="2021" name="Open Biol.">
        <title>Shared evolutionary footprints suggest mitochondrial oxidative damage underlies multiple complex I losses in fungi.</title>
        <authorList>
            <person name="Schikora-Tamarit M.A."/>
            <person name="Marcet-Houben M."/>
            <person name="Nosek J."/>
            <person name="Gabaldon T."/>
        </authorList>
    </citation>
    <scope>NUCLEOTIDE SEQUENCE</scope>
    <source>
        <strain evidence="8">CBS6075</strain>
    </source>
</reference>
<organism evidence="8 9">
    <name type="scientific">Ogataea philodendri</name>
    <dbReference type="NCBI Taxonomy" id="1378263"/>
    <lineage>
        <taxon>Eukaryota</taxon>
        <taxon>Fungi</taxon>
        <taxon>Dikarya</taxon>
        <taxon>Ascomycota</taxon>
        <taxon>Saccharomycotina</taxon>
        <taxon>Pichiomycetes</taxon>
        <taxon>Pichiales</taxon>
        <taxon>Pichiaceae</taxon>
        <taxon>Ogataea</taxon>
    </lineage>
</organism>
<keyword evidence="4" id="KW-0805">Transcription regulation</keyword>
<keyword evidence="5" id="KW-0238">DNA-binding</keyword>
<dbReference type="GO" id="GO:0005634">
    <property type="term" value="C:nucleus"/>
    <property type="evidence" value="ECO:0007669"/>
    <property type="project" value="UniProtKB-SubCell"/>
</dbReference>
<name>A0A9P8NYE4_9ASCO</name>
<dbReference type="GO" id="GO:0046872">
    <property type="term" value="F:metal ion binding"/>
    <property type="evidence" value="ECO:0007669"/>
    <property type="project" value="UniProtKB-KW"/>
</dbReference>
<dbReference type="GO" id="GO:0000981">
    <property type="term" value="F:DNA-binding transcription factor activity, RNA polymerase II-specific"/>
    <property type="evidence" value="ECO:0007669"/>
    <property type="project" value="TreeGrafter"/>
</dbReference>
<keyword evidence="7" id="KW-0539">Nucleus</keyword>
<dbReference type="PANTHER" id="PTHR31845">
    <property type="entry name" value="FINGER DOMAIN PROTEIN, PUTATIVE-RELATED"/>
    <property type="match status" value="1"/>
</dbReference>
<evidence type="ECO:0000256" key="2">
    <source>
        <dbReference type="ARBA" id="ARBA00022723"/>
    </source>
</evidence>
<evidence type="ECO:0008006" key="10">
    <source>
        <dbReference type="Google" id="ProtNLM"/>
    </source>
</evidence>
<evidence type="ECO:0000313" key="9">
    <source>
        <dbReference type="Proteomes" id="UP000769157"/>
    </source>
</evidence>
<dbReference type="EMBL" id="JAEUBE010000439">
    <property type="protein sequence ID" value="KAH3661482.1"/>
    <property type="molecule type" value="Genomic_DNA"/>
</dbReference>
<dbReference type="CDD" id="cd12148">
    <property type="entry name" value="fungal_TF_MHR"/>
    <property type="match status" value="1"/>
</dbReference>
<comment type="subcellular location">
    <subcellularLocation>
        <location evidence="1">Nucleus</location>
    </subcellularLocation>
</comment>
<evidence type="ECO:0000256" key="6">
    <source>
        <dbReference type="ARBA" id="ARBA00023163"/>
    </source>
</evidence>
<keyword evidence="9" id="KW-1185">Reference proteome</keyword>
<evidence type="ECO:0000256" key="1">
    <source>
        <dbReference type="ARBA" id="ARBA00004123"/>
    </source>
</evidence>
<sequence length="478" mass="53794">MRCSLADVNLTESLLSQNATPPPLPIATQDSSDASLSQKLDQVLDKVDLLLGVRKAVDMVESEIDSGQDTPGLLDKLYFDVTPYRDVRRAASLCQMPFSKELAHGIWTPPPVRSPEEDIVGSGLIPEPLANQLVSICVEYYGHWIAMYELPPGFVNDLRVKCPMLLAVMCLLGLRYYKGPLLKNGNHLARSLLQIMQRLLSASILVVPQIKYQIQSLLLISLFAVSLSHQSFYFDGWFLSGYGLLHYITREMDLNLLSDRLRLHPDRNESFRLWNQMVLGHLVYCILSGRPCLIDTLRLDQCRNILEIPSASSFDGRVVAQLSILLTLYNSLQFKEPLDVSLKDLKSSFNDWKHLLEQHSVGRPISITYRFAKVMLYRRDFLTTGDPKSAAELDGECEKLLGLIKDSDPILLLKSSDHIKFVTMFAALTLIQHGKAATARPAVDLFAAWEKTTVYYNDFAGVYRRLLETLSSTTSAQP</sequence>
<accession>A0A9P8NYE4</accession>
<keyword evidence="2" id="KW-0479">Metal-binding</keyword>
<dbReference type="Proteomes" id="UP000769157">
    <property type="component" value="Unassembled WGS sequence"/>
</dbReference>
<evidence type="ECO:0000256" key="4">
    <source>
        <dbReference type="ARBA" id="ARBA00023015"/>
    </source>
</evidence>
<comment type="caution">
    <text evidence="8">The sequence shown here is derived from an EMBL/GenBank/DDBJ whole genome shotgun (WGS) entry which is preliminary data.</text>
</comment>
<protein>
    <recommendedName>
        <fullName evidence="10">Transcription factor domain-containing protein</fullName>
    </recommendedName>
</protein>
<evidence type="ECO:0000256" key="5">
    <source>
        <dbReference type="ARBA" id="ARBA00023125"/>
    </source>
</evidence>
<evidence type="ECO:0000313" key="8">
    <source>
        <dbReference type="EMBL" id="KAH3661482.1"/>
    </source>
</evidence>
<dbReference type="GO" id="GO:0000976">
    <property type="term" value="F:transcription cis-regulatory region binding"/>
    <property type="evidence" value="ECO:0007669"/>
    <property type="project" value="TreeGrafter"/>
</dbReference>
<keyword evidence="3" id="KW-0862">Zinc</keyword>
<dbReference type="RefSeq" id="XP_046058595.1">
    <property type="nucleotide sequence ID" value="XM_046207606.1"/>
</dbReference>
<gene>
    <name evidence="8" type="ORF">OGAPHI_006329</name>
</gene>
<dbReference type="GeneID" id="70238293"/>
<evidence type="ECO:0000256" key="7">
    <source>
        <dbReference type="ARBA" id="ARBA00023242"/>
    </source>
</evidence>
<dbReference type="OrthoDB" id="2595934at2759"/>
<dbReference type="PANTHER" id="PTHR31845:SF34">
    <property type="entry name" value="TRANSCRIPTIONAL ACTIVATOR OF PROTEASES PRTT"/>
    <property type="match status" value="1"/>
</dbReference>